<dbReference type="EMBL" id="MT141313">
    <property type="protein sequence ID" value="QJA58207.1"/>
    <property type="molecule type" value="Genomic_DNA"/>
</dbReference>
<reference evidence="1" key="1">
    <citation type="submission" date="2020-03" db="EMBL/GenBank/DDBJ databases">
        <title>The deep terrestrial virosphere.</title>
        <authorList>
            <person name="Holmfeldt K."/>
            <person name="Nilsson E."/>
            <person name="Simone D."/>
            <person name="Lopez-Fernandez M."/>
            <person name="Wu X."/>
            <person name="de Brujin I."/>
            <person name="Lundin D."/>
            <person name="Andersson A."/>
            <person name="Bertilsson S."/>
            <person name="Dopson M."/>
        </authorList>
    </citation>
    <scope>NUCLEOTIDE SEQUENCE</scope>
    <source>
        <strain evidence="1">MM415B01480</strain>
    </source>
</reference>
<sequence>MKAKVIVKVEGNFNKKDLEWLEEEISNLLHHGAVENCSGYSTEIEIEES</sequence>
<protein>
    <submittedName>
        <fullName evidence="1">Uncharacterized protein</fullName>
    </submittedName>
</protein>
<accession>A0A6M3IM72</accession>
<name>A0A6M3IM72_9ZZZZ</name>
<dbReference type="AlphaFoldDB" id="A0A6M3IM72"/>
<organism evidence="1">
    <name type="scientific">viral metagenome</name>
    <dbReference type="NCBI Taxonomy" id="1070528"/>
    <lineage>
        <taxon>unclassified sequences</taxon>
        <taxon>metagenomes</taxon>
        <taxon>organismal metagenomes</taxon>
    </lineage>
</organism>
<proteinExistence type="predicted"/>
<gene>
    <name evidence="1" type="ORF">MM415B01480_0006</name>
</gene>
<evidence type="ECO:0000313" key="1">
    <source>
        <dbReference type="EMBL" id="QJA58207.1"/>
    </source>
</evidence>